<dbReference type="PANTHER" id="PTHR37940:SF1">
    <property type="entry name" value="LYSINE--TRNA LIGASE"/>
    <property type="match status" value="1"/>
</dbReference>
<dbReference type="GO" id="GO:0000049">
    <property type="term" value="F:tRNA binding"/>
    <property type="evidence" value="ECO:0007669"/>
    <property type="project" value="InterPro"/>
</dbReference>
<evidence type="ECO:0000256" key="6">
    <source>
        <dbReference type="ARBA" id="ARBA00022840"/>
    </source>
</evidence>
<accession>A0A8J7CDC4</accession>
<keyword evidence="4 10" id="KW-0436">Ligase</keyword>
<name>A0A8J7CDC4_9BACT</name>
<dbReference type="Gene3D" id="3.40.50.620">
    <property type="entry name" value="HUPs"/>
    <property type="match status" value="2"/>
</dbReference>
<feature type="short sequence motif" description="'HIGH' region" evidence="10">
    <location>
        <begin position="32"/>
        <end position="40"/>
    </location>
</feature>
<dbReference type="AlphaFoldDB" id="A0A8J7CDC4"/>
<dbReference type="SUPFAM" id="SSF52374">
    <property type="entry name" value="Nucleotidylyl transferase"/>
    <property type="match status" value="1"/>
</dbReference>
<evidence type="ECO:0000256" key="7">
    <source>
        <dbReference type="ARBA" id="ARBA00022917"/>
    </source>
</evidence>
<evidence type="ECO:0000256" key="1">
    <source>
        <dbReference type="ARBA" id="ARBA00004496"/>
    </source>
</evidence>
<dbReference type="PROSITE" id="PS00178">
    <property type="entry name" value="AA_TRNA_LIGASE_I"/>
    <property type="match status" value="1"/>
</dbReference>
<dbReference type="EC" id="6.1.1.6" evidence="10"/>
<evidence type="ECO:0000256" key="3">
    <source>
        <dbReference type="ARBA" id="ARBA00022490"/>
    </source>
</evidence>
<dbReference type="InterPro" id="IPR002904">
    <property type="entry name" value="Lys-tRNA-ligase"/>
</dbReference>
<dbReference type="InterPro" id="IPR020751">
    <property type="entry name" value="aa-tRNA-synth_I_codon-bd_sub2"/>
</dbReference>
<dbReference type="NCBIfam" id="TIGR00467">
    <property type="entry name" value="lysS_arch"/>
    <property type="match status" value="1"/>
</dbReference>
<dbReference type="InterPro" id="IPR014729">
    <property type="entry name" value="Rossmann-like_a/b/a_fold"/>
</dbReference>
<keyword evidence="8 10" id="KW-0030">Aminoacyl-tRNA synthetase</keyword>
<dbReference type="GO" id="GO:0005737">
    <property type="term" value="C:cytoplasm"/>
    <property type="evidence" value="ECO:0007669"/>
    <property type="project" value="UniProtKB-SubCell"/>
</dbReference>
<evidence type="ECO:0000256" key="5">
    <source>
        <dbReference type="ARBA" id="ARBA00022741"/>
    </source>
</evidence>
<dbReference type="Proteomes" id="UP000648239">
    <property type="component" value="Unassembled WGS sequence"/>
</dbReference>
<dbReference type="InterPro" id="IPR042078">
    <property type="entry name" value="Lys-tRNA-ligase_SC_fold"/>
</dbReference>
<protein>
    <recommendedName>
        <fullName evidence="10">Lysine--tRNA ligase</fullName>
        <ecNumber evidence="10">6.1.1.6</ecNumber>
    </recommendedName>
    <alternativeName>
        <fullName evidence="10">Lysyl-tRNA synthetase</fullName>
        <shortName evidence="10">LysRS</shortName>
    </alternativeName>
</protein>
<gene>
    <name evidence="10" type="primary">lysS</name>
    <name evidence="11" type="ORF">IFK94_00290</name>
</gene>
<evidence type="ECO:0000256" key="10">
    <source>
        <dbReference type="HAMAP-Rule" id="MF_00177"/>
    </source>
</evidence>
<dbReference type="GO" id="GO:0006430">
    <property type="term" value="P:lysyl-tRNA aminoacylation"/>
    <property type="evidence" value="ECO:0007669"/>
    <property type="project" value="UniProtKB-UniRule"/>
</dbReference>
<keyword evidence="6 10" id="KW-0067">ATP-binding</keyword>
<dbReference type="InterPro" id="IPR001412">
    <property type="entry name" value="aa-tRNA-synth_I_CS"/>
</dbReference>
<evidence type="ECO:0000313" key="11">
    <source>
        <dbReference type="EMBL" id="MBD3866539.1"/>
    </source>
</evidence>
<comment type="similarity">
    <text evidence="2 10">Belongs to the class-I aminoacyl-tRNA synthetase family.</text>
</comment>
<evidence type="ECO:0000256" key="4">
    <source>
        <dbReference type="ARBA" id="ARBA00022598"/>
    </source>
</evidence>
<feature type="short sequence motif" description="'KMSKS' region" evidence="10">
    <location>
        <begin position="279"/>
        <end position="283"/>
    </location>
</feature>
<evidence type="ECO:0000256" key="8">
    <source>
        <dbReference type="ARBA" id="ARBA00023146"/>
    </source>
</evidence>
<dbReference type="EMBL" id="JACXWD010000001">
    <property type="protein sequence ID" value="MBD3866539.1"/>
    <property type="molecule type" value="Genomic_DNA"/>
</dbReference>
<evidence type="ECO:0000256" key="2">
    <source>
        <dbReference type="ARBA" id="ARBA00005594"/>
    </source>
</evidence>
<keyword evidence="7 10" id="KW-0648">Protein biosynthesis</keyword>
<dbReference type="HAMAP" id="MF_00177">
    <property type="entry name" value="Lys_tRNA_synth_class1"/>
    <property type="match status" value="1"/>
</dbReference>
<evidence type="ECO:0000256" key="9">
    <source>
        <dbReference type="ARBA" id="ARBA00048573"/>
    </source>
</evidence>
<dbReference type="SUPFAM" id="SSF48163">
    <property type="entry name" value="An anticodon-binding domain of class I aminoacyl-tRNA synthetases"/>
    <property type="match status" value="1"/>
</dbReference>
<sequence length="507" mass="55635">MNEQKTQHWADAVASEVAAGGRPPVISTGISPSGEIHIGNMREVLTADAVYRALNDLGVATGFHFVADNFDPLRKVSPFLDRETYAPLVGRPLSEIPCPCGEHESYAAHFLEPFLESLGKLHVHVDVVRADELYKSGRMNQRIVTALQRRDVIVAILKELTGKDMGDDWSPFVPMCNACGRMNGTRVTGFDGGQETVDFTCKCGAAGTLPMAGGGKLQWRIDWPARWLTLGVTVEPFGKDHSTRGGSYDTGIRIAREVFEYEPPHPIPYEWISLKGQGDMSSSKGNVLSIGHMLKVVPPEVLRYMVMRAKPVKTIKFDPGRPLAQLVDQVDDATAKGRDERAMELSRAAGFEPVGVPYKHLVMVAQVARFDLDRVMEILERTGYPGVSRTAVADRLEYASHWLAEFAPEEEKYTVQERLPEEAAGLTEDQRRFLSLLAAGLNDGMEGAAIHDLIYHVSEQFEGTPPAELFQAIYLSLLGKARGPRAGSFIAILGPGFCKGRFAEAAG</sequence>
<dbReference type="InterPro" id="IPR008925">
    <property type="entry name" value="aa_tRNA-synth_I_cd-bd_sf"/>
</dbReference>
<dbReference type="Gene3D" id="1.10.10.770">
    <property type="match status" value="1"/>
</dbReference>
<dbReference type="GO" id="GO:0005524">
    <property type="term" value="F:ATP binding"/>
    <property type="evidence" value="ECO:0007669"/>
    <property type="project" value="UniProtKB-UniRule"/>
</dbReference>
<keyword evidence="3 10" id="KW-0963">Cytoplasm</keyword>
<reference evidence="11 12" key="1">
    <citation type="submission" date="2020-08" db="EMBL/GenBank/DDBJ databases">
        <title>Acidobacteriota in marine sediments use diverse sulfur dissimilation pathways.</title>
        <authorList>
            <person name="Wasmund K."/>
        </authorList>
    </citation>
    <scope>NUCLEOTIDE SEQUENCE [LARGE SCALE GENOMIC DNA]</scope>
    <source>
        <strain evidence="11">MAG AM4</strain>
    </source>
</reference>
<comment type="catalytic activity">
    <reaction evidence="9 10">
        <text>tRNA(Lys) + L-lysine + ATP = L-lysyl-tRNA(Lys) + AMP + diphosphate</text>
        <dbReference type="Rhea" id="RHEA:20792"/>
        <dbReference type="Rhea" id="RHEA-COMP:9696"/>
        <dbReference type="Rhea" id="RHEA-COMP:9697"/>
        <dbReference type="ChEBI" id="CHEBI:30616"/>
        <dbReference type="ChEBI" id="CHEBI:32551"/>
        <dbReference type="ChEBI" id="CHEBI:33019"/>
        <dbReference type="ChEBI" id="CHEBI:78442"/>
        <dbReference type="ChEBI" id="CHEBI:78529"/>
        <dbReference type="ChEBI" id="CHEBI:456215"/>
        <dbReference type="EC" id="6.1.1.6"/>
    </reaction>
</comment>
<comment type="caution">
    <text evidence="10">Lacks conserved residue(s) required for the propagation of feature annotation.</text>
</comment>
<evidence type="ECO:0000313" key="12">
    <source>
        <dbReference type="Proteomes" id="UP000648239"/>
    </source>
</evidence>
<organism evidence="11 12">
    <name type="scientific">Candidatus Polarisedimenticola svalbardensis</name>
    <dbReference type="NCBI Taxonomy" id="2886004"/>
    <lineage>
        <taxon>Bacteria</taxon>
        <taxon>Pseudomonadati</taxon>
        <taxon>Acidobacteriota</taxon>
        <taxon>Candidatus Polarisedimenticolia</taxon>
        <taxon>Candidatus Polarisedimenticolales</taxon>
        <taxon>Candidatus Polarisedimenticolaceae</taxon>
        <taxon>Candidatus Polarisedimenticola</taxon>
    </lineage>
</organism>
<keyword evidence="5 10" id="KW-0547">Nucleotide-binding</keyword>
<comment type="subcellular location">
    <subcellularLocation>
        <location evidence="1 10">Cytoplasm</location>
    </subcellularLocation>
</comment>
<proteinExistence type="inferred from homology"/>
<dbReference type="PANTHER" id="PTHR37940">
    <property type="entry name" value="LYSINE--TRNA LIGASE"/>
    <property type="match status" value="1"/>
</dbReference>
<dbReference type="Gene3D" id="6.10.20.10">
    <property type="entry name" value="Lysine tRNA ligase, stem contact fold domain"/>
    <property type="match status" value="1"/>
</dbReference>
<dbReference type="Pfam" id="PF01921">
    <property type="entry name" value="tRNA-synt_1f"/>
    <property type="match status" value="1"/>
</dbReference>
<dbReference type="GO" id="GO:0004824">
    <property type="term" value="F:lysine-tRNA ligase activity"/>
    <property type="evidence" value="ECO:0007669"/>
    <property type="project" value="UniProtKB-UniRule"/>
</dbReference>
<dbReference type="Gene3D" id="1.10.10.350">
    <property type="match status" value="1"/>
</dbReference>
<comment type="caution">
    <text evidence="11">The sequence shown here is derived from an EMBL/GenBank/DDBJ whole genome shotgun (WGS) entry which is preliminary data.</text>
</comment>